<evidence type="ECO:0000313" key="2">
    <source>
        <dbReference type="EMBL" id="APW40935.1"/>
    </source>
</evidence>
<name>A0A1P8K4J7_9BURK</name>
<dbReference type="STRING" id="1842727.RD110_24495"/>
<dbReference type="InterPro" id="IPR023631">
    <property type="entry name" value="Amidase_dom"/>
</dbReference>
<dbReference type="PANTHER" id="PTHR42678:SF5">
    <property type="entry name" value="GLUTAMYL-TRNA(GLN) AMIDOTRANSFERASE SUBUNIT A"/>
    <property type="match status" value="1"/>
</dbReference>
<dbReference type="Pfam" id="PF01425">
    <property type="entry name" value="Amidase"/>
    <property type="match status" value="1"/>
</dbReference>
<dbReference type="InterPro" id="IPR020556">
    <property type="entry name" value="Amidase_CS"/>
</dbReference>
<protein>
    <recommendedName>
        <fullName evidence="1">Amidase domain-containing protein</fullName>
    </recommendedName>
</protein>
<dbReference type="EMBL" id="CP019236">
    <property type="protein sequence ID" value="APW40935.1"/>
    <property type="molecule type" value="Genomic_DNA"/>
</dbReference>
<sequence>MHISATVIASAVLVACGGGDGSITLKPDRKPFPLVEATVSGFHAAMRNGDVSCRDVVQGYLDRIAAYDADATAAFPNSPGLHSVITVNSAALARADELDRSFFATGTMVGPMHCVTVLAKDNYDTFDMKTTAGSLALQNNQPPDDAYTVQKIRAAGGIIIGKANMDEFAFGFTGSSSVGGKTKNAYVPTNSAGGSSSGTGTSIAASLAMVGLGTDTGGSVRVPAAVEGLYGLRPTLRLVSQDGIVPLAHGQDTGGPLCRSLPDCALTMDAMVGFDTSKYSGQRTAKAWDAPLVASAAAYDAQTSRPASYTTTLSADGLKGARIGVVRGMFPTATAANQLFIDTLNAALDKMRAAGATVEDVDIANRTTILTGYASLSSYEFRDDLTAYLGSWASSGDGHLRTTEEVAAALITLEPTRVANFNTYVTLGTNKEANPIYQNNLKPRDEYVIPRVQAALDNKDFTTGTSKGAAYDVLVYPVLQGFNSTSVNSGSNNRLSPFTGFPALAFPAGFVKATNASPSVEPVTLEMIGRAFAEPTLFKLGYGWQSVTTARVPSPLAPELAK</sequence>
<accession>A0A1P8K4J7</accession>
<dbReference type="SUPFAM" id="SSF75304">
    <property type="entry name" value="Amidase signature (AS) enzymes"/>
    <property type="match status" value="1"/>
</dbReference>
<evidence type="ECO:0000313" key="3">
    <source>
        <dbReference type="Proteomes" id="UP000186609"/>
    </source>
</evidence>
<dbReference type="AlphaFoldDB" id="A0A1P8K4J7"/>
<dbReference type="SMR" id="A0A1P8K4J7"/>
<evidence type="ECO:0000259" key="1">
    <source>
        <dbReference type="Pfam" id="PF01425"/>
    </source>
</evidence>
<reference evidence="2 3" key="1">
    <citation type="submission" date="2017-01" db="EMBL/GenBank/DDBJ databases">
        <authorList>
            <person name="Mah S.A."/>
            <person name="Swanson W.J."/>
            <person name="Moy G.W."/>
            <person name="Vacquier V.D."/>
        </authorList>
    </citation>
    <scope>NUCLEOTIDE SEQUENCE [LARGE SCALE GENOMIC DNA]</scope>
    <source>
        <strain evidence="2 3">DCY110</strain>
    </source>
</reference>
<feature type="domain" description="Amidase" evidence="1">
    <location>
        <begin position="56"/>
        <end position="537"/>
    </location>
</feature>
<dbReference type="Proteomes" id="UP000186609">
    <property type="component" value="Chromosome"/>
</dbReference>
<proteinExistence type="predicted"/>
<dbReference type="Gene3D" id="3.90.1300.10">
    <property type="entry name" value="Amidase signature (AS) domain"/>
    <property type="match status" value="1"/>
</dbReference>
<dbReference type="PROSITE" id="PS00571">
    <property type="entry name" value="AMIDASES"/>
    <property type="match status" value="1"/>
</dbReference>
<dbReference type="KEGG" id="rhy:RD110_24495"/>
<dbReference type="PANTHER" id="PTHR42678">
    <property type="entry name" value="AMIDASE"/>
    <property type="match status" value="1"/>
</dbReference>
<dbReference type="InterPro" id="IPR036928">
    <property type="entry name" value="AS_sf"/>
</dbReference>
<organism evidence="2 3">
    <name type="scientific">Rhodoferax koreensis</name>
    <dbReference type="NCBI Taxonomy" id="1842727"/>
    <lineage>
        <taxon>Bacteria</taxon>
        <taxon>Pseudomonadati</taxon>
        <taxon>Pseudomonadota</taxon>
        <taxon>Betaproteobacteria</taxon>
        <taxon>Burkholderiales</taxon>
        <taxon>Comamonadaceae</taxon>
        <taxon>Rhodoferax</taxon>
    </lineage>
</organism>
<keyword evidence="3" id="KW-1185">Reference proteome</keyword>
<gene>
    <name evidence="2" type="ORF">RD110_24495</name>
</gene>